<evidence type="ECO:0000313" key="2">
    <source>
        <dbReference type="EnsemblPlants" id="OMERI04G23400.1"/>
    </source>
</evidence>
<accession>A0A0E0DJD1</accession>
<proteinExistence type="predicted"/>
<dbReference type="SUPFAM" id="SSF142695">
    <property type="entry name" value="RibA-like"/>
    <property type="match status" value="1"/>
</dbReference>
<dbReference type="InterPro" id="IPR036144">
    <property type="entry name" value="RibA-like_sf"/>
</dbReference>
<reference evidence="2" key="2">
    <citation type="submission" date="2018-05" db="EMBL/GenBank/DDBJ databases">
        <title>OmerRS3 (Oryza meridionalis Reference Sequence Version 3).</title>
        <authorList>
            <person name="Zhang J."/>
            <person name="Kudrna D."/>
            <person name="Lee S."/>
            <person name="Talag J."/>
            <person name="Welchert J."/>
            <person name="Wing R.A."/>
        </authorList>
    </citation>
    <scope>NUCLEOTIDE SEQUENCE [LARGE SCALE GENOMIC DNA]</scope>
    <source>
        <strain evidence="2">cv. OR44</strain>
    </source>
</reference>
<feature type="region of interest" description="Disordered" evidence="1">
    <location>
        <begin position="147"/>
        <end position="166"/>
    </location>
</feature>
<dbReference type="EnsemblPlants" id="OMERI04G23400.1">
    <property type="protein sequence ID" value="OMERI04G23400.1"/>
    <property type="gene ID" value="OMERI04G23400"/>
</dbReference>
<organism evidence="2">
    <name type="scientific">Oryza meridionalis</name>
    <dbReference type="NCBI Taxonomy" id="40149"/>
    <lineage>
        <taxon>Eukaryota</taxon>
        <taxon>Viridiplantae</taxon>
        <taxon>Streptophyta</taxon>
        <taxon>Embryophyta</taxon>
        <taxon>Tracheophyta</taxon>
        <taxon>Spermatophyta</taxon>
        <taxon>Magnoliopsida</taxon>
        <taxon>Liliopsida</taxon>
        <taxon>Poales</taxon>
        <taxon>Poaceae</taxon>
        <taxon>BOP clade</taxon>
        <taxon>Oryzoideae</taxon>
        <taxon>Oryzeae</taxon>
        <taxon>Oryzinae</taxon>
        <taxon>Oryza</taxon>
    </lineage>
</organism>
<feature type="compositionally biased region" description="Low complexity" evidence="1">
    <location>
        <begin position="152"/>
        <end position="166"/>
    </location>
</feature>
<feature type="compositionally biased region" description="Low complexity" evidence="1">
    <location>
        <begin position="36"/>
        <end position="48"/>
    </location>
</feature>
<dbReference type="Gramene" id="OMERI04G23400.1">
    <property type="protein sequence ID" value="OMERI04G23400.1"/>
    <property type="gene ID" value="OMERI04G23400"/>
</dbReference>
<feature type="compositionally biased region" description="Basic residues" evidence="1">
    <location>
        <begin position="53"/>
        <end position="62"/>
    </location>
</feature>
<evidence type="ECO:0000256" key="1">
    <source>
        <dbReference type="SAM" id="MobiDB-lite"/>
    </source>
</evidence>
<keyword evidence="3" id="KW-1185">Reference proteome</keyword>
<dbReference type="STRING" id="40149.A0A0E0DJD1"/>
<sequence>MWAHITERAAASGVERRPAEVACDTRRPANRRGRARWPASSSSSAAASTVCAPHRRRRHGGRQHPPWLLHRRVRRVTGAGILWPAELSALVGHADAVEAARRGEANVELGLAVDSREYGIGAQVAKFVGLKGYGLAVVGRVPASPHLRRASPLRPSLPSSSPTCPG</sequence>
<feature type="region of interest" description="Disordered" evidence="1">
    <location>
        <begin position="1"/>
        <end position="64"/>
    </location>
</feature>
<dbReference type="Proteomes" id="UP000008021">
    <property type="component" value="Chromosome 4"/>
</dbReference>
<feature type="compositionally biased region" description="Basic and acidic residues" evidence="1">
    <location>
        <begin position="14"/>
        <end position="27"/>
    </location>
</feature>
<dbReference type="HOGENOM" id="CLU_1605310_0_0_1"/>
<dbReference type="AlphaFoldDB" id="A0A0E0DJD1"/>
<evidence type="ECO:0000313" key="3">
    <source>
        <dbReference type="Proteomes" id="UP000008021"/>
    </source>
</evidence>
<reference evidence="2" key="1">
    <citation type="submission" date="2015-04" db="UniProtKB">
        <authorList>
            <consortium name="EnsemblPlants"/>
        </authorList>
    </citation>
    <scope>IDENTIFICATION</scope>
</reference>
<protein>
    <submittedName>
        <fullName evidence="2">Uncharacterized protein</fullName>
    </submittedName>
</protein>
<name>A0A0E0DJD1_9ORYZ</name>